<reference evidence="2" key="1">
    <citation type="journal article" date="2023" name="Front. Plant Sci.">
        <title>Chromosomal-level genome assembly of Melastoma candidum provides insights into trichome evolution.</title>
        <authorList>
            <person name="Zhong Y."/>
            <person name="Wu W."/>
            <person name="Sun C."/>
            <person name="Zou P."/>
            <person name="Liu Y."/>
            <person name="Dai S."/>
            <person name="Zhou R."/>
        </authorList>
    </citation>
    <scope>NUCLEOTIDE SEQUENCE [LARGE SCALE GENOMIC DNA]</scope>
</reference>
<accession>A0ACB9SG58</accession>
<name>A0ACB9SG58_9MYRT</name>
<evidence type="ECO:0000313" key="1">
    <source>
        <dbReference type="EMBL" id="KAI4390069.1"/>
    </source>
</evidence>
<gene>
    <name evidence="1" type="ORF">MLD38_002220</name>
</gene>
<proteinExistence type="predicted"/>
<evidence type="ECO:0000313" key="2">
    <source>
        <dbReference type="Proteomes" id="UP001057402"/>
    </source>
</evidence>
<protein>
    <submittedName>
        <fullName evidence="1">Uncharacterized protein</fullName>
    </submittedName>
</protein>
<sequence length="258" mass="28023">MLGIPERKGQLPRMSNDIRKSLVSASDEEDLIIRRSSSVLIASFLPKMKFPSISWAGIALSAFLASFCTSCWESPCGAVAAGSLTLLLSLVFISYCTKRKLTKHPMIVHNEEGAELCHVQGGLHGLGSIREEETVLAAADAALEPNTSSLEIDKCAGLNQAESELTPDQTSEVSIYGSDSEDWGSLSSYSSDNNREEADSLIEISLPFHEGDHIGFSQWIRHKEDDALNDNEEDSLLELDISAGFIKANGEDEQSTSI</sequence>
<dbReference type="Proteomes" id="UP001057402">
    <property type="component" value="Chromosome 1"/>
</dbReference>
<organism evidence="1 2">
    <name type="scientific">Melastoma candidum</name>
    <dbReference type="NCBI Taxonomy" id="119954"/>
    <lineage>
        <taxon>Eukaryota</taxon>
        <taxon>Viridiplantae</taxon>
        <taxon>Streptophyta</taxon>
        <taxon>Embryophyta</taxon>
        <taxon>Tracheophyta</taxon>
        <taxon>Spermatophyta</taxon>
        <taxon>Magnoliopsida</taxon>
        <taxon>eudicotyledons</taxon>
        <taxon>Gunneridae</taxon>
        <taxon>Pentapetalae</taxon>
        <taxon>rosids</taxon>
        <taxon>malvids</taxon>
        <taxon>Myrtales</taxon>
        <taxon>Melastomataceae</taxon>
        <taxon>Melastomatoideae</taxon>
        <taxon>Melastomateae</taxon>
        <taxon>Melastoma</taxon>
    </lineage>
</organism>
<comment type="caution">
    <text evidence="1">The sequence shown here is derived from an EMBL/GenBank/DDBJ whole genome shotgun (WGS) entry which is preliminary data.</text>
</comment>
<keyword evidence="2" id="KW-1185">Reference proteome</keyword>
<dbReference type="EMBL" id="CM042880">
    <property type="protein sequence ID" value="KAI4390069.1"/>
    <property type="molecule type" value="Genomic_DNA"/>
</dbReference>